<evidence type="ECO:0000313" key="1">
    <source>
        <dbReference type="EMBL" id="BAU16376.1"/>
    </source>
</evidence>
<dbReference type="Proteomes" id="UP000221614">
    <property type="component" value="Segment"/>
</dbReference>
<dbReference type="EMBL" id="LC102729">
    <property type="protein sequence ID" value="BAU16376.1"/>
    <property type="molecule type" value="Genomic_DNA"/>
</dbReference>
<name>A0A0S3UFR5_9CAUD</name>
<evidence type="ECO:0000313" key="2">
    <source>
        <dbReference type="Proteomes" id="UP000221614"/>
    </source>
</evidence>
<protein>
    <submittedName>
        <fullName evidence="1">Uncharacterized protein</fullName>
    </submittedName>
</protein>
<sequence>MTTKPVPQKITIEGDIATNVRKRGYRFVRRFGSIPTPGDEGSSSTTTWPVLLWQHAVYPDRFAVSYGADLTYCLDWVQAAERLGAALLHATTVDGKINDD</sequence>
<accession>A0A0S3UFR5</accession>
<dbReference type="RefSeq" id="YP_009604348.1">
    <property type="nucleotide sequence ID" value="NC_041964.1"/>
</dbReference>
<keyword evidence="2" id="KW-1185">Reference proteome</keyword>
<organism evidence="1 2">
    <name type="scientific">Pseudomonas phage phiR18</name>
    <dbReference type="NCBI Taxonomy" id="1752027"/>
    <lineage>
        <taxon>Viruses</taxon>
        <taxon>Duplodnaviria</taxon>
        <taxon>Heunggongvirae</taxon>
        <taxon>Uroviricota</taxon>
        <taxon>Caudoviricetes</taxon>
        <taxon>Kochitakasuvirus</taxon>
        <taxon>Kochitakasuvirus R18</taxon>
    </lineage>
</organism>
<reference evidence="1" key="1">
    <citation type="journal article" date="2016" name="Genome Announc.">
        <title>Complete Genome Sequences of Broad-Host-Range Pseudomonas aeruginosa Bacteriophages phiR18 and phiS12-1.</title>
        <authorList>
            <person name="Furusawa T."/>
            <person name="Iwano H."/>
            <person name="Higuchi H."/>
            <person name="Usui M."/>
            <person name="Maruyama F."/>
            <person name="Nakagawa I."/>
            <person name="Yokota H."/>
            <person name="Tamura Y."/>
        </authorList>
    </citation>
    <scope>NUCLEOTIDE SEQUENCE [LARGE SCALE GENOMIC DNA]</scope>
</reference>
<dbReference type="KEGG" id="vg:40080242"/>
<dbReference type="GeneID" id="40080242"/>
<proteinExistence type="predicted"/>